<dbReference type="InterPro" id="IPR015914">
    <property type="entry name" value="PAPs_N"/>
</dbReference>
<keyword evidence="4" id="KW-0572">Peptidoglycan-anchor</keyword>
<keyword evidence="3 7" id="KW-0732">Signal</keyword>
<keyword evidence="2" id="KW-0964">Secreted</keyword>
<dbReference type="PROSITE" id="PS50847">
    <property type="entry name" value="GRAM_POS_ANCHORING"/>
    <property type="match status" value="1"/>
</dbReference>
<dbReference type="InterPro" id="IPR019931">
    <property type="entry name" value="LPXTG_anchor"/>
</dbReference>
<evidence type="ECO:0000313" key="9">
    <source>
        <dbReference type="EMBL" id="MCS5717885.1"/>
    </source>
</evidence>
<feature type="transmembrane region" description="Helical" evidence="6">
    <location>
        <begin position="955"/>
        <end position="974"/>
    </location>
</feature>
<dbReference type="InterPro" id="IPR004843">
    <property type="entry name" value="Calcineurin-like_PHP"/>
</dbReference>
<keyword evidence="6" id="KW-0472">Membrane</keyword>
<evidence type="ECO:0000256" key="1">
    <source>
        <dbReference type="ARBA" id="ARBA00022512"/>
    </source>
</evidence>
<keyword evidence="6" id="KW-1133">Transmembrane helix</keyword>
<reference evidence="9" key="1">
    <citation type="submission" date="2022-08" db="EMBL/GenBank/DDBJ databases">
        <authorList>
            <person name="Deng Y."/>
            <person name="Han X.-F."/>
            <person name="Zhang Y.-Q."/>
        </authorList>
    </citation>
    <scope>NUCLEOTIDE SEQUENCE</scope>
    <source>
        <strain evidence="9">CPCC 205763</strain>
    </source>
</reference>
<keyword evidence="6" id="KW-0812">Transmembrane</keyword>
<evidence type="ECO:0000256" key="2">
    <source>
        <dbReference type="ARBA" id="ARBA00022525"/>
    </source>
</evidence>
<feature type="region of interest" description="Disordered" evidence="5">
    <location>
        <begin position="516"/>
        <end position="539"/>
    </location>
</feature>
<organism evidence="9 10">
    <name type="scientific">Herbiconiux aconitum</name>
    <dbReference type="NCBI Taxonomy" id="2970913"/>
    <lineage>
        <taxon>Bacteria</taxon>
        <taxon>Bacillati</taxon>
        <taxon>Actinomycetota</taxon>
        <taxon>Actinomycetes</taxon>
        <taxon>Micrococcales</taxon>
        <taxon>Microbacteriaceae</taxon>
        <taxon>Herbiconiux</taxon>
    </lineage>
</organism>
<feature type="signal peptide" evidence="7">
    <location>
        <begin position="1"/>
        <end position="37"/>
    </location>
</feature>
<protein>
    <submittedName>
        <fullName evidence="9">Fibronectin type III domain-containing protein</fullName>
    </submittedName>
</protein>
<feature type="region of interest" description="Disordered" evidence="5">
    <location>
        <begin position="921"/>
        <end position="949"/>
    </location>
</feature>
<dbReference type="Gene3D" id="2.60.40.380">
    <property type="entry name" value="Purple acid phosphatase-like, N-terminal"/>
    <property type="match status" value="1"/>
</dbReference>
<dbReference type="SUPFAM" id="SSF56300">
    <property type="entry name" value="Metallo-dependent phosphatases"/>
    <property type="match status" value="1"/>
</dbReference>
<feature type="compositionally biased region" description="Low complexity" evidence="5">
    <location>
        <begin position="935"/>
        <end position="949"/>
    </location>
</feature>
<dbReference type="SUPFAM" id="SSF50969">
    <property type="entry name" value="YVTN repeat-like/Quinoprotein amine dehydrogenase"/>
    <property type="match status" value="1"/>
</dbReference>
<evidence type="ECO:0000259" key="8">
    <source>
        <dbReference type="PROSITE" id="PS50847"/>
    </source>
</evidence>
<feature type="chain" id="PRO_5047215211" evidence="7">
    <location>
        <begin position="38"/>
        <end position="983"/>
    </location>
</feature>
<evidence type="ECO:0000256" key="5">
    <source>
        <dbReference type="SAM" id="MobiDB-lite"/>
    </source>
</evidence>
<dbReference type="PANTHER" id="PTHR22953:SF153">
    <property type="entry name" value="PURPLE ACID PHOSPHATASE"/>
    <property type="match status" value="1"/>
</dbReference>
<name>A0ABT2GRG4_9MICO</name>
<sequence>MGSPRTTSRRPLRTVAAITTALVAGIAPLTVAATATAATQTAASSATSVTPAAANAAATGLVAATDADQAAPERVILTPPEHPDTEQSFTWRTGANVNDGKVSIREAGKADAAWRTIDSHANEQLDSAGVPTRTHSATVDGLAPGTEYEYFVGNGTAVSDTYRFTTAGKAGDPFTFIYFGDAQNDLTEKWTPVVKQAFDTFPDAVGTVNAGDLVNTGGNDGEWTEWFGAMDGYSQSRNVIAAPGNHEYGGDAFLKVWKSNFEYDANGPKEDAATGGTSEGELQKAAYEKQMAIALEETAYYTDYQGVRFISLNASRDQAVELMTPTDLPPCHIACPNPSALWLDMQSRWLDSILANNPNKWAVAVFHQPVFSTAEGRDEVDVRESWLPVFQRNDIDLVLMGHDHTYGRGFVNTDATDTPGVTTGPVYTVAVSGPKYYELQPEDDNVWTQNGATMVTRAGHTSTFQGITVTDDQIRYESIVAAKWDGESTTDKEVGDTLDAFTITKYDNGEKYVTEDGMPIPAEGTGTPTTVPPNTDEEPAEQPAEVALGHQVIGTFTSPTAGLPGPTTVNPTTHVVYVADQASGSKGTVQAIDPVTGEVIDEFDVGAPVRDLAYDSSFNGVLVAIEGGKIASYLTNPAVFGTPYIEPIPVGASVRSLQYDGYRGLVYLGLDNGTIMWLDAEGFELKGTFSAGSNLRGMRIDDITGVLYATFDNADDDSVGLRLYETRNEMNVLKEYKLDRNAGPVDIDMEKGLAYVGHTSAEAGHGGLSVVDLIDDTVTHYATDDFGGAIGGVGVDAGKGIAYLSSTAKSPAPMIVVGRQQAPRITASPVAQYGESGSTVTFSAAALGIPAPTVAWESRAAGSASWVPVEGATSGSLDVTASDAVHLTQYRAVFTNTIEGVDYSTHSGTATLVIAGYVAPGTPDGEGEGGGQVGGTPDTTTAGGETLAATGSEPLLPTFAALALMLLGVGAALYRQRRREQSR</sequence>
<dbReference type="RefSeq" id="WP_259506474.1">
    <property type="nucleotide sequence ID" value="NZ_JANLCM010000001.1"/>
</dbReference>
<proteinExistence type="predicted"/>
<dbReference type="InterPro" id="IPR008963">
    <property type="entry name" value="Purple_acid_Pase-like_N"/>
</dbReference>
<dbReference type="Pfam" id="PF16656">
    <property type="entry name" value="Pur_ac_phosph_N"/>
    <property type="match status" value="1"/>
</dbReference>
<evidence type="ECO:0000256" key="6">
    <source>
        <dbReference type="SAM" id="Phobius"/>
    </source>
</evidence>
<comment type="caution">
    <text evidence="9">The sequence shown here is derived from an EMBL/GenBank/DDBJ whole genome shotgun (WGS) entry which is preliminary data.</text>
</comment>
<feature type="domain" description="Gram-positive cocci surface proteins LPxTG" evidence="8">
    <location>
        <begin position="947"/>
        <end position="983"/>
    </location>
</feature>
<dbReference type="Proteomes" id="UP001165584">
    <property type="component" value="Unassembled WGS sequence"/>
</dbReference>
<dbReference type="PANTHER" id="PTHR22953">
    <property type="entry name" value="ACID PHOSPHATASE RELATED"/>
    <property type="match status" value="1"/>
</dbReference>
<dbReference type="Gene3D" id="3.60.21.10">
    <property type="match status" value="1"/>
</dbReference>
<evidence type="ECO:0000256" key="4">
    <source>
        <dbReference type="ARBA" id="ARBA00023088"/>
    </source>
</evidence>
<dbReference type="InterPro" id="IPR029052">
    <property type="entry name" value="Metallo-depent_PP-like"/>
</dbReference>
<feature type="compositionally biased region" description="Low complexity" evidence="5">
    <location>
        <begin position="524"/>
        <end position="534"/>
    </location>
</feature>
<evidence type="ECO:0000256" key="3">
    <source>
        <dbReference type="ARBA" id="ARBA00022729"/>
    </source>
</evidence>
<dbReference type="SUPFAM" id="SSF49363">
    <property type="entry name" value="Purple acid phosphatase, N-terminal domain"/>
    <property type="match status" value="1"/>
</dbReference>
<evidence type="ECO:0000313" key="10">
    <source>
        <dbReference type="Proteomes" id="UP001165584"/>
    </source>
</evidence>
<dbReference type="InterPro" id="IPR039331">
    <property type="entry name" value="PAPs-like"/>
</dbReference>
<accession>A0ABT2GRG4</accession>
<dbReference type="Pfam" id="PF00149">
    <property type="entry name" value="Metallophos"/>
    <property type="match status" value="1"/>
</dbReference>
<keyword evidence="10" id="KW-1185">Reference proteome</keyword>
<gene>
    <name evidence="9" type="ORF">N1027_07025</name>
</gene>
<evidence type="ECO:0000256" key="7">
    <source>
        <dbReference type="SAM" id="SignalP"/>
    </source>
</evidence>
<keyword evidence="1" id="KW-0134">Cell wall</keyword>
<dbReference type="InterPro" id="IPR011044">
    <property type="entry name" value="Quino_amine_DH_bsu"/>
</dbReference>
<dbReference type="EMBL" id="JANLCM010000001">
    <property type="protein sequence ID" value="MCS5717885.1"/>
    <property type="molecule type" value="Genomic_DNA"/>
</dbReference>